<name>A0A2C6CST9_9GAMM</name>
<proteinExistence type="predicted"/>
<dbReference type="EMBL" id="PDDX01000001">
    <property type="protein sequence ID" value="PHI29729.1"/>
    <property type="molecule type" value="Genomic_DNA"/>
</dbReference>
<sequence length="81" mass="8859">MSVYPNRYINTAPYINLEPTAVAAIETLRGFLPNALPLVKMLIGSVDVAAMITMARNTARSVSVERIFRSPLLAGRKQAAR</sequence>
<organism evidence="1 2">
    <name type="scientific">Budvicia aquatica</name>
    <dbReference type="NCBI Taxonomy" id="82979"/>
    <lineage>
        <taxon>Bacteria</taxon>
        <taxon>Pseudomonadati</taxon>
        <taxon>Pseudomonadota</taxon>
        <taxon>Gammaproteobacteria</taxon>
        <taxon>Enterobacterales</taxon>
        <taxon>Budviciaceae</taxon>
        <taxon>Budvicia</taxon>
    </lineage>
</organism>
<accession>A0A2C6CST9</accession>
<evidence type="ECO:0000313" key="1">
    <source>
        <dbReference type="EMBL" id="PHI29729.1"/>
    </source>
</evidence>
<gene>
    <name evidence="1" type="ORF">CRN84_10465</name>
</gene>
<dbReference type="AlphaFoldDB" id="A0A2C6CST9"/>
<protein>
    <submittedName>
        <fullName evidence="1">Uncharacterized protein</fullName>
    </submittedName>
</protein>
<comment type="caution">
    <text evidence="1">The sequence shown here is derived from an EMBL/GenBank/DDBJ whole genome shotgun (WGS) entry which is preliminary data.</text>
</comment>
<dbReference type="Proteomes" id="UP000224974">
    <property type="component" value="Unassembled WGS sequence"/>
</dbReference>
<reference evidence="2" key="1">
    <citation type="submission" date="2017-09" db="EMBL/GenBank/DDBJ databases">
        <title>FDA dAtabase for Regulatory Grade micrObial Sequences (FDA-ARGOS): Supporting development and validation of Infectious Disease Dx tests.</title>
        <authorList>
            <person name="Minogue T."/>
            <person name="Wolcott M."/>
            <person name="Wasieloski L."/>
            <person name="Aguilar W."/>
            <person name="Moore D."/>
            <person name="Tallon L."/>
            <person name="Sadzewicz L."/>
            <person name="Ott S."/>
            <person name="Zhao X."/>
            <person name="Nagaraj S."/>
            <person name="Vavikolanu K."/>
            <person name="Aluvathingal J."/>
            <person name="Nadendla S."/>
            <person name="Sichtig H."/>
        </authorList>
    </citation>
    <scope>NUCLEOTIDE SEQUENCE [LARGE SCALE GENOMIC DNA]</scope>
    <source>
        <strain evidence="2">FDAARGOS_387</strain>
    </source>
</reference>
<evidence type="ECO:0000313" key="2">
    <source>
        <dbReference type="Proteomes" id="UP000224974"/>
    </source>
</evidence>
<keyword evidence="2" id="KW-1185">Reference proteome</keyword>